<feature type="region of interest" description="Disordered" evidence="19">
    <location>
        <begin position="1185"/>
        <end position="1206"/>
    </location>
</feature>
<comment type="subunit">
    <text evidence="14">At low DSF concentrations, interacts with RpfF.</text>
</comment>
<evidence type="ECO:0000256" key="19">
    <source>
        <dbReference type="SAM" id="MobiDB-lite"/>
    </source>
</evidence>
<feature type="domain" description="PAS" evidence="22">
    <location>
        <begin position="679"/>
        <end position="753"/>
    </location>
</feature>
<dbReference type="EMBL" id="PJMU01000001">
    <property type="protein sequence ID" value="PKV75476.1"/>
    <property type="molecule type" value="Genomic_DNA"/>
</dbReference>
<feature type="coiled-coil region" evidence="18">
    <location>
        <begin position="1"/>
        <end position="42"/>
    </location>
</feature>
<accession>A0A2N3V1L2</accession>
<dbReference type="InterPro" id="IPR013656">
    <property type="entry name" value="PAS_4"/>
</dbReference>
<dbReference type="SMART" id="SM00448">
    <property type="entry name" value="REC"/>
    <property type="match status" value="1"/>
</dbReference>
<feature type="modified residue" description="Phosphohistidine" evidence="16">
    <location>
        <position position="1262"/>
    </location>
</feature>
<feature type="domain" description="PAS" evidence="22">
    <location>
        <begin position="47"/>
        <end position="121"/>
    </location>
</feature>
<gene>
    <name evidence="25" type="ORF">BD749_0418</name>
</gene>
<dbReference type="InterPro" id="IPR000014">
    <property type="entry name" value="PAS"/>
</dbReference>
<dbReference type="SMART" id="SM00091">
    <property type="entry name" value="PAS"/>
    <property type="match status" value="6"/>
</dbReference>
<dbReference type="CDD" id="cd16922">
    <property type="entry name" value="HATPase_EvgS-ArcB-TorS-like"/>
    <property type="match status" value="1"/>
</dbReference>
<evidence type="ECO:0000259" key="24">
    <source>
        <dbReference type="PROSITE" id="PS50894"/>
    </source>
</evidence>
<evidence type="ECO:0000256" key="8">
    <source>
        <dbReference type="ARBA" id="ARBA00022741"/>
    </source>
</evidence>
<reference evidence="25 26" key="1">
    <citation type="submission" date="2017-12" db="EMBL/GenBank/DDBJ databases">
        <title>Genomic Encyclopedia of Type Strains, Phase III (KMG-III): the genomes of soil and plant-associated and newly described type strains.</title>
        <authorList>
            <person name="Whitman W."/>
        </authorList>
    </citation>
    <scope>NUCLEOTIDE SEQUENCE [LARGE SCALE GENOMIC DNA]</scope>
    <source>
        <strain evidence="25 26">LP43</strain>
    </source>
</reference>
<dbReference type="PANTHER" id="PTHR45339:SF1">
    <property type="entry name" value="HYBRID SIGNAL TRANSDUCTION HISTIDINE KINASE J"/>
    <property type="match status" value="1"/>
</dbReference>
<organism evidence="25 26">
    <name type="scientific">Pontibacter ramchanderi</name>
    <dbReference type="NCBI Taxonomy" id="1179743"/>
    <lineage>
        <taxon>Bacteria</taxon>
        <taxon>Pseudomonadati</taxon>
        <taxon>Bacteroidota</taxon>
        <taxon>Cytophagia</taxon>
        <taxon>Cytophagales</taxon>
        <taxon>Hymenobacteraceae</taxon>
        <taxon>Pontibacter</taxon>
    </lineage>
</organism>
<evidence type="ECO:0000259" key="23">
    <source>
        <dbReference type="PROSITE" id="PS50113"/>
    </source>
</evidence>
<dbReference type="GO" id="GO:0000155">
    <property type="term" value="F:phosphorelay sensor kinase activity"/>
    <property type="evidence" value="ECO:0007669"/>
    <property type="project" value="InterPro"/>
</dbReference>
<feature type="domain" description="PAC" evidence="23">
    <location>
        <begin position="626"/>
        <end position="678"/>
    </location>
</feature>
<dbReference type="CDD" id="cd00082">
    <property type="entry name" value="HisKA"/>
    <property type="match status" value="1"/>
</dbReference>
<evidence type="ECO:0000256" key="10">
    <source>
        <dbReference type="ARBA" id="ARBA00022840"/>
    </source>
</evidence>
<dbReference type="InterPro" id="IPR005467">
    <property type="entry name" value="His_kinase_dom"/>
</dbReference>
<comment type="caution">
    <text evidence="25">The sequence shown here is derived from an EMBL/GenBank/DDBJ whole genome shotgun (WGS) entry which is preliminary data.</text>
</comment>
<evidence type="ECO:0000256" key="7">
    <source>
        <dbReference type="ARBA" id="ARBA00022692"/>
    </source>
</evidence>
<dbReference type="GO" id="GO:0005524">
    <property type="term" value="F:ATP binding"/>
    <property type="evidence" value="ECO:0007669"/>
    <property type="project" value="UniProtKB-KW"/>
</dbReference>
<name>A0A2N3V1L2_9BACT</name>
<comment type="subcellular location">
    <subcellularLocation>
        <location evidence="2">Cell membrane</location>
        <topology evidence="2">Multi-pass membrane protein</topology>
    </subcellularLocation>
</comment>
<keyword evidence="12" id="KW-0902">Two-component regulatory system</keyword>
<dbReference type="SMART" id="SM00387">
    <property type="entry name" value="HATPase_c"/>
    <property type="match status" value="1"/>
</dbReference>
<dbReference type="SUPFAM" id="SSF52172">
    <property type="entry name" value="CheY-like"/>
    <property type="match status" value="1"/>
</dbReference>
<keyword evidence="26" id="KW-1185">Reference proteome</keyword>
<keyword evidence="5 17" id="KW-0597">Phosphoprotein</keyword>
<dbReference type="PANTHER" id="PTHR45339">
    <property type="entry name" value="HYBRID SIGNAL TRANSDUCTION HISTIDINE KINASE J"/>
    <property type="match status" value="1"/>
</dbReference>
<evidence type="ECO:0000256" key="6">
    <source>
        <dbReference type="ARBA" id="ARBA00022679"/>
    </source>
</evidence>
<dbReference type="InterPro" id="IPR003661">
    <property type="entry name" value="HisK_dim/P_dom"/>
</dbReference>
<evidence type="ECO:0000256" key="2">
    <source>
        <dbReference type="ARBA" id="ARBA00004651"/>
    </source>
</evidence>
<evidence type="ECO:0000256" key="14">
    <source>
        <dbReference type="ARBA" id="ARBA00064003"/>
    </source>
</evidence>
<dbReference type="PROSITE" id="PS50110">
    <property type="entry name" value="RESPONSE_REGULATORY"/>
    <property type="match status" value="1"/>
</dbReference>
<dbReference type="Pfam" id="PF08447">
    <property type="entry name" value="PAS_3"/>
    <property type="match status" value="2"/>
</dbReference>
<keyword evidence="10" id="KW-0067">ATP-binding</keyword>
<comment type="catalytic activity">
    <reaction evidence="1">
        <text>ATP + protein L-histidine = ADP + protein N-phospho-L-histidine.</text>
        <dbReference type="EC" id="2.7.13.3"/>
    </reaction>
</comment>
<dbReference type="SUPFAM" id="SSF55874">
    <property type="entry name" value="ATPase domain of HSP90 chaperone/DNA topoisomerase II/histidine kinase"/>
    <property type="match status" value="1"/>
</dbReference>
<protein>
    <recommendedName>
        <fullName evidence="15">Sensory/regulatory protein RpfC</fullName>
        <ecNumber evidence="3">2.7.13.3</ecNumber>
    </recommendedName>
</protein>
<dbReference type="SMART" id="SM00388">
    <property type="entry name" value="HisKA"/>
    <property type="match status" value="1"/>
</dbReference>
<dbReference type="SUPFAM" id="SSF47226">
    <property type="entry name" value="Histidine-containing phosphotransfer domain, HPT domain"/>
    <property type="match status" value="1"/>
</dbReference>
<dbReference type="InterPro" id="IPR036890">
    <property type="entry name" value="HATPase_C_sf"/>
</dbReference>
<dbReference type="FunFam" id="1.10.287.130:FF:000002">
    <property type="entry name" value="Two-component osmosensing histidine kinase"/>
    <property type="match status" value="1"/>
</dbReference>
<evidence type="ECO:0000256" key="5">
    <source>
        <dbReference type="ARBA" id="ARBA00022553"/>
    </source>
</evidence>
<dbReference type="EC" id="2.7.13.3" evidence="3"/>
<feature type="domain" description="PAS" evidence="22">
    <location>
        <begin position="552"/>
        <end position="623"/>
    </location>
</feature>
<dbReference type="CDD" id="cd00130">
    <property type="entry name" value="PAS"/>
    <property type="match status" value="3"/>
</dbReference>
<feature type="domain" description="Histidine kinase" evidence="20">
    <location>
        <begin position="820"/>
        <end position="1041"/>
    </location>
</feature>
<proteinExistence type="predicted"/>
<dbReference type="InterPro" id="IPR036097">
    <property type="entry name" value="HisK_dim/P_sf"/>
</dbReference>
<evidence type="ECO:0000313" key="26">
    <source>
        <dbReference type="Proteomes" id="UP000233782"/>
    </source>
</evidence>
<dbReference type="Pfam" id="PF02518">
    <property type="entry name" value="HATPase_c"/>
    <property type="match status" value="1"/>
</dbReference>
<keyword evidence="6" id="KW-0808">Transferase</keyword>
<evidence type="ECO:0000256" key="15">
    <source>
        <dbReference type="ARBA" id="ARBA00068150"/>
    </source>
</evidence>
<dbReference type="Gene3D" id="1.20.120.160">
    <property type="entry name" value="HPT domain"/>
    <property type="match status" value="1"/>
</dbReference>
<dbReference type="InterPro" id="IPR036641">
    <property type="entry name" value="HPT_dom_sf"/>
</dbReference>
<evidence type="ECO:0000259" key="21">
    <source>
        <dbReference type="PROSITE" id="PS50110"/>
    </source>
</evidence>
<feature type="domain" description="PAS" evidence="22">
    <location>
        <begin position="426"/>
        <end position="469"/>
    </location>
</feature>
<dbReference type="Gene3D" id="1.10.287.130">
    <property type="match status" value="1"/>
</dbReference>
<sequence length="1320" mass="149502">MMDTSHELQVLQKELEKEKKARQEAELKASSLASELASLRTAQPGTTAELVQNVMNMVPGIVYIYDLDQNKSIYLNNGIKTILGYTQQDLDAMAGHFFMSVVQEEDKVLLLQHSSGMLSAQDGEVREITYSVRASDGSSRILCCRESIFKRNADGKVSQIIGSAEDTTKLRLKNKQLAEQKEFYEAILNNLPSDVAVYDNKLRYIFVNPAAVSDPHLREWILNKTNEEYCAYRNVPLHRIENRGKQLQKSLKERRQVSFEEKLIDKQGNVSYHIRKLNPVLDEQGEVRLVIGHGLNITDLHKAQEEIRNSEAKIRAILDAIPDLMFIIDKQGVYLEMHNEHAQFDVVHATEVIGKTLFDMLPASLSDKAFELIQQVLATGQLQSINYELHDRYYEGRIVKYNEEKVLIIVRDVTEERKAAIEVKEKNDFIRLVLDTSPTLIYVKDSEGRFTLANQECAALFGLKPEDLLHLTAPDLHDVPQELQHDSQNDRIVIETRQELRSQDSYTLPDGQVVWFNTIKKPLITKDGEVHVLAISTNVTEQYTANKRLEESEELHRLLSENSRDLVCLHDAEGNYLYVSNAVEEMLGYKPEELIGVSAYEIIHPDDAHKVKTMGHKVALEQKHNTTVQHRKMHRDGYYIWVETSIKPITDSANHVVKIQSSSRDITERRLAEEALKKSEKKYRELIKYSQAYMCTHDMQGVILSVNPYLVEMLGYAEEEIIGKELKQFFPLLHRQYFPDYLKQFEEKAVAKGILCVLRKDKEERFLSYQNYKVSEDGQEPYVIGIAQDVTDRIQTERELKKAKEAAEESARVKENFLANMSHEIRTPLNGILGMSGLLHKTQLDETQLNYLKIINQSADNLLVVINDILDVAKIEAGKLELESIPFRIEETVQAAYQTLKYKAEEKDIALQLGTLDLPHTLLQGDPYRLNQILLNLLNNAIKFTEEGSVTLHAKTLEETPSTLTIEFAVVDTGIGVPADKKDLIFEGFTQAYSSITRKYGGTGLGLSICKNLVERHGGDIWAEDNPDGGSIFRFMITYPKSEMEQLPVSETVEIDYSSLGALKVLLAEDNEVNIFLAQAIMEEWGFQLDVAMNGLEAIEMVEQADYDVILMDIQMPELSGIDATMQIRAMPDPRKAGIPIIALTANALKGDAEKYMSAGMNDYLSKPFESEVLYAKIASLVPEKRNSSESHGKGSANPMPEAPEPAAPLYSMEVIQKMSHNNEAFMNRARQLFADTIPVTVRDMQKALEQEDWKTVSALAHKVKSTIDTMKIESLKEVVRFVETNAKQETNLAAVREGVAQLSRVLLLVVDEICAEISS</sequence>
<evidence type="ECO:0000256" key="3">
    <source>
        <dbReference type="ARBA" id="ARBA00012438"/>
    </source>
</evidence>
<dbReference type="PROSITE" id="PS50109">
    <property type="entry name" value="HIS_KIN"/>
    <property type="match status" value="1"/>
</dbReference>
<evidence type="ECO:0000256" key="9">
    <source>
        <dbReference type="ARBA" id="ARBA00022777"/>
    </source>
</evidence>
<dbReference type="InterPro" id="IPR001789">
    <property type="entry name" value="Sig_transdc_resp-reg_receiver"/>
</dbReference>
<keyword evidence="13" id="KW-0472">Membrane</keyword>
<dbReference type="SUPFAM" id="SSF47384">
    <property type="entry name" value="Homodimeric domain of signal transducing histidine kinase"/>
    <property type="match status" value="1"/>
</dbReference>
<feature type="domain" description="Response regulatory" evidence="21">
    <location>
        <begin position="1064"/>
        <end position="1182"/>
    </location>
</feature>
<dbReference type="SUPFAM" id="SSF55785">
    <property type="entry name" value="PYP-like sensor domain (PAS domain)"/>
    <property type="match status" value="6"/>
</dbReference>
<keyword evidence="11" id="KW-1133">Transmembrane helix</keyword>
<dbReference type="InterPro" id="IPR013655">
    <property type="entry name" value="PAS_fold_3"/>
</dbReference>
<dbReference type="OrthoDB" id="9797097at2"/>
<evidence type="ECO:0000313" key="25">
    <source>
        <dbReference type="EMBL" id="PKV75476.1"/>
    </source>
</evidence>
<dbReference type="InterPro" id="IPR035965">
    <property type="entry name" value="PAS-like_dom_sf"/>
</dbReference>
<evidence type="ECO:0000256" key="4">
    <source>
        <dbReference type="ARBA" id="ARBA00022475"/>
    </source>
</evidence>
<dbReference type="FunFam" id="3.30.565.10:FF:000010">
    <property type="entry name" value="Sensor histidine kinase RcsC"/>
    <property type="match status" value="1"/>
</dbReference>
<evidence type="ECO:0000256" key="13">
    <source>
        <dbReference type="ARBA" id="ARBA00023136"/>
    </source>
</evidence>
<feature type="domain" description="PAC" evidence="23">
    <location>
        <begin position="126"/>
        <end position="179"/>
    </location>
</feature>
<evidence type="ECO:0000259" key="22">
    <source>
        <dbReference type="PROSITE" id="PS50112"/>
    </source>
</evidence>
<feature type="domain" description="PAC" evidence="23">
    <location>
        <begin position="257"/>
        <end position="309"/>
    </location>
</feature>
<dbReference type="PROSITE" id="PS50112">
    <property type="entry name" value="PAS"/>
    <property type="match status" value="5"/>
</dbReference>
<evidence type="ECO:0000256" key="17">
    <source>
        <dbReference type="PROSITE-ProRule" id="PRU00169"/>
    </source>
</evidence>
<dbReference type="PROSITE" id="PS50894">
    <property type="entry name" value="HPT"/>
    <property type="match status" value="1"/>
</dbReference>
<feature type="domain" description="HPt" evidence="24">
    <location>
        <begin position="1223"/>
        <end position="1320"/>
    </location>
</feature>
<dbReference type="Gene3D" id="3.40.50.2300">
    <property type="match status" value="1"/>
</dbReference>
<dbReference type="CDD" id="cd17546">
    <property type="entry name" value="REC_hyHK_CKI1_RcsC-like"/>
    <property type="match status" value="1"/>
</dbReference>
<feature type="modified residue" description="4-aspartylphosphate" evidence="17">
    <location>
        <position position="1113"/>
    </location>
</feature>
<dbReference type="Pfam" id="PF08448">
    <property type="entry name" value="PAS_4"/>
    <property type="match status" value="4"/>
</dbReference>
<dbReference type="InterPro" id="IPR003594">
    <property type="entry name" value="HATPase_dom"/>
</dbReference>
<evidence type="ECO:0000256" key="16">
    <source>
        <dbReference type="PROSITE-ProRule" id="PRU00110"/>
    </source>
</evidence>
<dbReference type="Gene3D" id="3.30.565.10">
    <property type="entry name" value="Histidine kinase-like ATPase, C-terminal domain"/>
    <property type="match status" value="1"/>
</dbReference>
<dbReference type="Pfam" id="PF00512">
    <property type="entry name" value="HisKA"/>
    <property type="match status" value="1"/>
</dbReference>
<evidence type="ECO:0000259" key="20">
    <source>
        <dbReference type="PROSITE" id="PS50109"/>
    </source>
</evidence>
<dbReference type="PRINTS" id="PR00344">
    <property type="entry name" value="BCTRLSENSOR"/>
</dbReference>
<dbReference type="InterPro" id="IPR000700">
    <property type="entry name" value="PAS-assoc_C"/>
</dbReference>
<dbReference type="RefSeq" id="WP_101442710.1">
    <property type="nucleotide sequence ID" value="NZ_PJMU01000001.1"/>
</dbReference>
<evidence type="ECO:0000256" key="1">
    <source>
        <dbReference type="ARBA" id="ARBA00000085"/>
    </source>
</evidence>
<dbReference type="InterPro" id="IPR004358">
    <property type="entry name" value="Sig_transdc_His_kin-like_C"/>
</dbReference>
<evidence type="ECO:0000256" key="11">
    <source>
        <dbReference type="ARBA" id="ARBA00022989"/>
    </source>
</evidence>
<dbReference type="GO" id="GO:0005886">
    <property type="term" value="C:plasma membrane"/>
    <property type="evidence" value="ECO:0007669"/>
    <property type="project" value="UniProtKB-SubCell"/>
</dbReference>
<dbReference type="Gene3D" id="3.30.450.20">
    <property type="entry name" value="PAS domain"/>
    <property type="match status" value="6"/>
</dbReference>
<dbReference type="InterPro" id="IPR008207">
    <property type="entry name" value="Sig_transdc_His_kin_Hpt_dom"/>
</dbReference>
<keyword evidence="4" id="KW-1003">Cell membrane</keyword>
<keyword evidence="9" id="KW-0418">Kinase</keyword>
<dbReference type="NCBIfam" id="TIGR00229">
    <property type="entry name" value="sensory_box"/>
    <property type="match status" value="5"/>
</dbReference>
<dbReference type="Proteomes" id="UP000233782">
    <property type="component" value="Unassembled WGS sequence"/>
</dbReference>
<keyword evidence="7" id="KW-0812">Transmembrane</keyword>
<dbReference type="InterPro" id="IPR011006">
    <property type="entry name" value="CheY-like_superfamily"/>
</dbReference>
<evidence type="ECO:0000256" key="18">
    <source>
        <dbReference type="SAM" id="Coils"/>
    </source>
</evidence>
<feature type="domain" description="PAC" evidence="23">
    <location>
        <begin position="496"/>
        <end position="551"/>
    </location>
</feature>
<keyword evidence="8" id="KW-0547">Nucleotide-binding</keyword>
<dbReference type="InterPro" id="IPR001610">
    <property type="entry name" value="PAC"/>
</dbReference>
<evidence type="ECO:0000256" key="12">
    <source>
        <dbReference type="ARBA" id="ARBA00023012"/>
    </source>
</evidence>
<dbReference type="Pfam" id="PF01627">
    <property type="entry name" value="Hpt"/>
    <property type="match status" value="1"/>
</dbReference>
<dbReference type="PROSITE" id="PS50113">
    <property type="entry name" value="PAC"/>
    <property type="match status" value="4"/>
</dbReference>
<keyword evidence="18" id="KW-0175">Coiled coil</keyword>
<dbReference type="SMART" id="SM00086">
    <property type="entry name" value="PAC"/>
    <property type="match status" value="5"/>
</dbReference>
<feature type="domain" description="PAS" evidence="22">
    <location>
        <begin position="310"/>
        <end position="380"/>
    </location>
</feature>
<dbReference type="Pfam" id="PF00072">
    <property type="entry name" value="Response_reg"/>
    <property type="match status" value="1"/>
</dbReference>